<dbReference type="Proteomes" id="UP001151760">
    <property type="component" value="Unassembled WGS sequence"/>
</dbReference>
<reference evidence="1" key="2">
    <citation type="submission" date="2022-01" db="EMBL/GenBank/DDBJ databases">
        <authorList>
            <person name="Yamashiro T."/>
            <person name="Shiraishi A."/>
            <person name="Satake H."/>
            <person name="Nakayama K."/>
        </authorList>
    </citation>
    <scope>NUCLEOTIDE SEQUENCE</scope>
</reference>
<gene>
    <name evidence="1" type="ORF">Tco_1081755</name>
</gene>
<dbReference type="EMBL" id="BQNB010020154">
    <property type="protein sequence ID" value="GJT92910.1"/>
    <property type="molecule type" value="Genomic_DNA"/>
</dbReference>
<reference evidence="1" key="1">
    <citation type="journal article" date="2022" name="Int. J. Mol. Sci.">
        <title>Draft Genome of Tanacetum Coccineum: Genomic Comparison of Closely Related Tanacetum-Family Plants.</title>
        <authorList>
            <person name="Yamashiro T."/>
            <person name="Shiraishi A."/>
            <person name="Nakayama K."/>
            <person name="Satake H."/>
        </authorList>
    </citation>
    <scope>NUCLEOTIDE SEQUENCE</scope>
</reference>
<proteinExistence type="predicted"/>
<evidence type="ECO:0000313" key="1">
    <source>
        <dbReference type="EMBL" id="GJT92910.1"/>
    </source>
</evidence>
<accession>A0ABQ5HZZ0</accession>
<comment type="caution">
    <text evidence="1">The sequence shown here is derived from an EMBL/GenBank/DDBJ whole genome shotgun (WGS) entry which is preliminary data.</text>
</comment>
<protein>
    <submittedName>
        <fullName evidence="1">Uncharacterized protein</fullName>
    </submittedName>
</protein>
<evidence type="ECO:0000313" key="2">
    <source>
        <dbReference type="Proteomes" id="UP001151760"/>
    </source>
</evidence>
<keyword evidence="2" id="KW-1185">Reference proteome</keyword>
<name>A0ABQ5HZZ0_9ASTR</name>
<organism evidence="1 2">
    <name type="scientific">Tanacetum coccineum</name>
    <dbReference type="NCBI Taxonomy" id="301880"/>
    <lineage>
        <taxon>Eukaryota</taxon>
        <taxon>Viridiplantae</taxon>
        <taxon>Streptophyta</taxon>
        <taxon>Embryophyta</taxon>
        <taxon>Tracheophyta</taxon>
        <taxon>Spermatophyta</taxon>
        <taxon>Magnoliopsida</taxon>
        <taxon>eudicotyledons</taxon>
        <taxon>Gunneridae</taxon>
        <taxon>Pentapetalae</taxon>
        <taxon>asterids</taxon>
        <taxon>campanulids</taxon>
        <taxon>Asterales</taxon>
        <taxon>Asteraceae</taxon>
        <taxon>Asteroideae</taxon>
        <taxon>Anthemideae</taxon>
        <taxon>Anthemidinae</taxon>
        <taxon>Tanacetum</taxon>
    </lineage>
</organism>
<sequence length="126" mass="14748">MSYQAMWDMAYWGFLGVRTTVDIFWNIRTDTLITHSKDIRCIHQGRYGVSVPAFTKDHKGIKLNTPYPEDLNMPYWKYGMNIIFWKISSVIRVDDDLYDLRSMEAEFPVIVIDDAFTPQDALPCKS</sequence>